<comment type="caution">
    <text evidence="2">The sequence shown here is derived from an EMBL/GenBank/DDBJ whole genome shotgun (WGS) entry which is preliminary data.</text>
</comment>
<organism evidence="2 3">
    <name type="scientific">Phakopsora pachyrhizi</name>
    <name type="common">Asian soybean rust disease fungus</name>
    <dbReference type="NCBI Taxonomy" id="170000"/>
    <lineage>
        <taxon>Eukaryota</taxon>
        <taxon>Fungi</taxon>
        <taxon>Dikarya</taxon>
        <taxon>Basidiomycota</taxon>
        <taxon>Pucciniomycotina</taxon>
        <taxon>Pucciniomycetes</taxon>
        <taxon>Pucciniales</taxon>
        <taxon>Phakopsoraceae</taxon>
        <taxon>Phakopsora</taxon>
    </lineage>
</organism>
<dbReference type="EMBL" id="CALTRL010001033">
    <property type="protein sequence ID" value="CAH7670621.1"/>
    <property type="molecule type" value="Genomic_DNA"/>
</dbReference>
<gene>
    <name evidence="2" type="ORF">PPACK8108_LOCUS5355</name>
</gene>
<feature type="signal peptide" evidence="1">
    <location>
        <begin position="1"/>
        <end position="17"/>
    </location>
</feature>
<protein>
    <submittedName>
        <fullName evidence="2">Uncharacterized protein</fullName>
    </submittedName>
</protein>
<accession>A0AAV0ANS1</accession>
<name>A0AAV0ANS1_PHAPC</name>
<evidence type="ECO:0000313" key="2">
    <source>
        <dbReference type="EMBL" id="CAH7670621.1"/>
    </source>
</evidence>
<feature type="chain" id="PRO_5043460163" evidence="1">
    <location>
        <begin position="18"/>
        <end position="166"/>
    </location>
</feature>
<sequence length="166" mass="18814">MKLLSLFTFALLSFVKTSPPDIHSREVSSVENGRSGIVSCNRRFIQCSGKFICEAIDESGWKVSYGRLTTTFLCDSEDPYNNPRRHSPVKYNKFNIRFISCTPLTGNIKETPIDLTENISKYYIDDGKNYVTANNKEYVCASRYNDEVIQISRSLCSGNRVTPVCP</sequence>
<evidence type="ECO:0000256" key="1">
    <source>
        <dbReference type="SAM" id="SignalP"/>
    </source>
</evidence>
<keyword evidence="3" id="KW-1185">Reference proteome</keyword>
<evidence type="ECO:0000313" key="3">
    <source>
        <dbReference type="Proteomes" id="UP001153365"/>
    </source>
</evidence>
<dbReference type="AlphaFoldDB" id="A0AAV0ANS1"/>
<dbReference type="Proteomes" id="UP001153365">
    <property type="component" value="Unassembled WGS sequence"/>
</dbReference>
<keyword evidence="1" id="KW-0732">Signal</keyword>
<proteinExistence type="predicted"/>
<reference evidence="2" key="1">
    <citation type="submission" date="2022-06" db="EMBL/GenBank/DDBJ databases">
        <authorList>
            <consortium name="SYNGENTA / RWTH Aachen University"/>
        </authorList>
    </citation>
    <scope>NUCLEOTIDE SEQUENCE</scope>
</reference>